<sequence>MNYYNLRQIRKPDRKLVITNTEGQELFSFIFTGEEEKILVSDIAGSEYSLVKNLQSEKTSFQLKKDDFVFCDILGSGIPMLAINSIIFDENNNKISVELNISAHISFWTKQPSINLFYNDTRLFKIKHTFFSGWELESVLAKDDKNFDNFLFTFISLFIISQRELYFRVLGDY</sequence>
<dbReference type="EMBL" id="SIXF01000009">
    <property type="protein sequence ID" value="TBO42165.1"/>
    <property type="molecule type" value="Genomic_DNA"/>
</dbReference>
<keyword evidence="2" id="KW-1185">Reference proteome</keyword>
<comment type="caution">
    <text evidence="1">The sequence shown here is derived from an EMBL/GenBank/DDBJ whole genome shotgun (WGS) entry which is preliminary data.</text>
</comment>
<reference evidence="1 2" key="1">
    <citation type="submission" date="2019-02" db="EMBL/GenBank/DDBJ databases">
        <title>Pedobacter kyonggii whole genome sequence analysis.</title>
        <authorList>
            <person name="Dahal R.H."/>
        </authorList>
    </citation>
    <scope>NUCLEOTIDE SEQUENCE [LARGE SCALE GENOMIC DNA]</scope>
    <source>
        <strain evidence="1 2">K-4-11-1</strain>
    </source>
</reference>
<protein>
    <submittedName>
        <fullName evidence="1">Uncharacterized protein</fullName>
    </submittedName>
</protein>
<name>A0A4Q9HD72_9SPHI</name>
<evidence type="ECO:0000313" key="1">
    <source>
        <dbReference type="EMBL" id="TBO42165.1"/>
    </source>
</evidence>
<proteinExistence type="predicted"/>
<gene>
    <name evidence="1" type="ORF">EYS08_11600</name>
</gene>
<dbReference type="Proteomes" id="UP000291819">
    <property type="component" value="Unassembled WGS sequence"/>
</dbReference>
<accession>A0A4Q9HD72</accession>
<organism evidence="1 2">
    <name type="scientific">Pedobacter kyonggii</name>
    <dbReference type="NCBI Taxonomy" id="1926871"/>
    <lineage>
        <taxon>Bacteria</taxon>
        <taxon>Pseudomonadati</taxon>
        <taxon>Bacteroidota</taxon>
        <taxon>Sphingobacteriia</taxon>
        <taxon>Sphingobacteriales</taxon>
        <taxon>Sphingobacteriaceae</taxon>
        <taxon>Pedobacter</taxon>
    </lineage>
</organism>
<dbReference type="AlphaFoldDB" id="A0A4Q9HD72"/>
<evidence type="ECO:0000313" key="2">
    <source>
        <dbReference type="Proteomes" id="UP000291819"/>
    </source>
</evidence>
<dbReference type="RefSeq" id="WP_131030185.1">
    <property type="nucleotide sequence ID" value="NZ_SIXF01000009.1"/>
</dbReference>